<dbReference type="Pfam" id="PF04536">
    <property type="entry name" value="TPM_phosphatase"/>
    <property type="match status" value="1"/>
</dbReference>
<proteinExistence type="predicted"/>
<feature type="domain" description="TPM" evidence="2">
    <location>
        <begin position="77"/>
        <end position="204"/>
    </location>
</feature>
<keyword evidence="1" id="KW-0812">Transmembrane</keyword>
<feature type="transmembrane region" description="Helical" evidence="1">
    <location>
        <begin position="238"/>
        <end position="260"/>
    </location>
</feature>
<gene>
    <name evidence="3" type="ORF">C7B81_03885</name>
</gene>
<evidence type="ECO:0000313" key="4">
    <source>
        <dbReference type="Proteomes" id="UP000238218"/>
    </source>
</evidence>
<evidence type="ECO:0000256" key="1">
    <source>
        <dbReference type="SAM" id="Phobius"/>
    </source>
</evidence>
<organism evidence="3 4">
    <name type="scientific">Aphanothece cf. minutissima CCALA 015</name>
    <dbReference type="NCBI Taxonomy" id="2107695"/>
    <lineage>
        <taxon>Bacteria</taxon>
        <taxon>Bacillati</taxon>
        <taxon>Cyanobacteriota</taxon>
        <taxon>Cyanophyceae</taxon>
        <taxon>Oscillatoriophycideae</taxon>
        <taxon>Chroococcales</taxon>
        <taxon>Aphanothecaceae</taxon>
        <taxon>Aphanothece</taxon>
    </lineage>
</organism>
<accession>A0ABX5FA52</accession>
<keyword evidence="1" id="KW-1133">Transmembrane helix</keyword>
<dbReference type="NCBIfam" id="NF047379">
    <property type="entry name" value="photo_II_Psb32"/>
    <property type="match status" value="1"/>
</dbReference>
<feature type="transmembrane region" description="Helical" evidence="1">
    <location>
        <begin position="43"/>
        <end position="63"/>
    </location>
</feature>
<sequence length="262" mass="27690">MPERGRNGRLVASRTMALASVMPPVAAAPPGPTGRSGLLRSLLSLVLALGLVLAAPVAAAWALSASDLPARPPAEHVLDGADVLSRAGKAEIERQLQAFSAERVDARLVTLTRLDYGLDLSTLAAQLVERWSADPPAGSSPDPLLLLLIDTQTRSTAIVAQAPLDRQLPDELLESTAATTMAQPLRSGDRYRQAAVDALQRLATVLQGGEDPGDPVVEEAAAVVSNIPTREETSSSNAFTWVIVLLVVGTVVPMLTWWVFSR</sequence>
<protein>
    <submittedName>
        <fullName evidence="3">Methanol dehydrogenase</fullName>
    </submittedName>
</protein>
<evidence type="ECO:0000259" key="2">
    <source>
        <dbReference type="Pfam" id="PF04536"/>
    </source>
</evidence>
<reference evidence="3 4" key="2">
    <citation type="submission" date="2018-03" db="EMBL/GenBank/DDBJ databases">
        <title>The ancient ancestry and fast evolution of plastids.</title>
        <authorList>
            <person name="Moore K.R."/>
            <person name="Magnabosco C."/>
            <person name="Momper L."/>
            <person name="Gold D.A."/>
            <person name="Bosak T."/>
            <person name="Fournier G.P."/>
        </authorList>
    </citation>
    <scope>NUCLEOTIDE SEQUENCE [LARGE SCALE GENOMIC DNA]</scope>
    <source>
        <strain evidence="3 4">CCALA 015</strain>
    </source>
</reference>
<reference evidence="3 4" key="1">
    <citation type="submission" date="2018-02" db="EMBL/GenBank/DDBJ databases">
        <authorList>
            <person name="Moore K."/>
            <person name="Momper L."/>
        </authorList>
    </citation>
    <scope>NUCLEOTIDE SEQUENCE [LARGE SCALE GENOMIC DNA]</scope>
    <source>
        <strain evidence="3 4">CCALA 015</strain>
    </source>
</reference>
<keyword evidence="4" id="KW-1185">Reference proteome</keyword>
<dbReference type="InterPro" id="IPR007621">
    <property type="entry name" value="TPM_dom"/>
</dbReference>
<dbReference type="Gene3D" id="3.10.310.50">
    <property type="match status" value="1"/>
</dbReference>
<dbReference type="EMBL" id="PVWP01000002">
    <property type="protein sequence ID" value="PSB38705.1"/>
    <property type="molecule type" value="Genomic_DNA"/>
</dbReference>
<keyword evidence="1" id="KW-0472">Membrane</keyword>
<name>A0ABX5FA52_9CHRO</name>
<dbReference type="PANTHER" id="PTHR30373:SF2">
    <property type="entry name" value="UPF0603 PROTEIN YGCG"/>
    <property type="match status" value="1"/>
</dbReference>
<dbReference type="Proteomes" id="UP000238218">
    <property type="component" value="Unassembled WGS sequence"/>
</dbReference>
<evidence type="ECO:0000313" key="3">
    <source>
        <dbReference type="EMBL" id="PSB38705.1"/>
    </source>
</evidence>
<dbReference type="PANTHER" id="PTHR30373">
    <property type="entry name" value="UPF0603 PROTEIN YGCG"/>
    <property type="match status" value="1"/>
</dbReference>
<comment type="caution">
    <text evidence="3">The sequence shown here is derived from an EMBL/GenBank/DDBJ whole genome shotgun (WGS) entry which is preliminary data.</text>
</comment>